<accession>A0A1I4U864</accession>
<dbReference type="EMBL" id="FOUU01000005">
    <property type="protein sequence ID" value="SFM85095.1"/>
    <property type="molecule type" value="Genomic_DNA"/>
</dbReference>
<dbReference type="Gene3D" id="1.20.141.10">
    <property type="entry name" value="Chitosanase, subunit A, domain 1"/>
    <property type="match status" value="1"/>
</dbReference>
<dbReference type="Proteomes" id="UP000199611">
    <property type="component" value="Unassembled WGS sequence"/>
</dbReference>
<dbReference type="InterPro" id="IPR036365">
    <property type="entry name" value="PGBD-like_sf"/>
</dbReference>
<dbReference type="Gene3D" id="1.10.101.10">
    <property type="entry name" value="PGBD-like superfamily/PGBD"/>
    <property type="match status" value="1"/>
</dbReference>
<dbReference type="InterPro" id="IPR036366">
    <property type="entry name" value="PGBDSf"/>
</dbReference>
<dbReference type="InterPro" id="IPR002477">
    <property type="entry name" value="Peptidoglycan-bd-like"/>
</dbReference>
<dbReference type="InterPro" id="IPR000400">
    <property type="entry name" value="Glyco_hydro_46"/>
</dbReference>
<dbReference type="GO" id="GO:0005576">
    <property type="term" value="C:extracellular region"/>
    <property type="evidence" value="ECO:0007669"/>
    <property type="project" value="InterPro"/>
</dbReference>
<sequence>MAVSEIQKKTAQAIVNIFETGSPHGDYSRVTFHPNDPGHLTYGRSQTTLASGNLYLLIKDYCSRDDAAFSEELTPYLERLEARDYSLDRDLRFKNLLKMAGHDPVMQEVQDAFFDRTYWNPALRCSKRLGMQFALSVCLVYDSFIHGSWKLIKEKTEKLWGSCSSIGEKEWVKHYVDTRRNWLAGHSIPLLRKTVYRMDTFLQLIAEEKWNLELPLWIRGIRLDETTIDGAPLRVSAATAERRLLKLTIPYQRGEDVREVQEALVRLGYSLSVDGVFGPETDRCVRDFQKSQGLVVDGIVGPVTRAHLDLED</sequence>
<dbReference type="RefSeq" id="WP_218148849.1">
    <property type="nucleotide sequence ID" value="NZ_FOUU01000005.1"/>
</dbReference>
<proteinExistence type="predicted"/>
<dbReference type="AlphaFoldDB" id="A0A1I4U864"/>
<dbReference type="Pfam" id="PF01374">
    <property type="entry name" value="Glyco_hydro_46"/>
    <property type="match status" value="1"/>
</dbReference>
<dbReference type="GO" id="GO:0016977">
    <property type="term" value="F:chitosanase activity"/>
    <property type="evidence" value="ECO:0007669"/>
    <property type="project" value="InterPro"/>
</dbReference>
<feature type="domain" description="Peptidoglycan binding-like" evidence="1">
    <location>
        <begin position="253"/>
        <end position="308"/>
    </location>
</feature>
<gene>
    <name evidence="2" type="ORF">SAMN05660836_01695</name>
</gene>
<protein>
    <submittedName>
        <fullName evidence="2">Chitosanase</fullName>
    </submittedName>
</protein>
<dbReference type="SUPFAM" id="SSF47090">
    <property type="entry name" value="PGBD-like"/>
    <property type="match status" value="1"/>
</dbReference>
<dbReference type="InterPro" id="IPR023346">
    <property type="entry name" value="Lysozyme-like_dom_sf"/>
</dbReference>
<name>A0A1I4U864_9BACT</name>
<dbReference type="SUPFAM" id="SSF53955">
    <property type="entry name" value="Lysozyme-like"/>
    <property type="match status" value="1"/>
</dbReference>
<dbReference type="GO" id="GO:0005975">
    <property type="term" value="P:carbohydrate metabolic process"/>
    <property type="evidence" value="ECO:0007669"/>
    <property type="project" value="InterPro"/>
</dbReference>
<organism evidence="2 3">
    <name type="scientific">Thermodesulforhabdus norvegica</name>
    <dbReference type="NCBI Taxonomy" id="39841"/>
    <lineage>
        <taxon>Bacteria</taxon>
        <taxon>Pseudomonadati</taxon>
        <taxon>Thermodesulfobacteriota</taxon>
        <taxon>Syntrophobacteria</taxon>
        <taxon>Syntrophobacterales</taxon>
        <taxon>Thermodesulforhabdaceae</taxon>
        <taxon>Thermodesulforhabdus</taxon>
    </lineage>
</organism>
<evidence type="ECO:0000313" key="3">
    <source>
        <dbReference type="Proteomes" id="UP000199611"/>
    </source>
</evidence>
<keyword evidence="3" id="KW-1185">Reference proteome</keyword>
<evidence type="ECO:0000313" key="2">
    <source>
        <dbReference type="EMBL" id="SFM85095.1"/>
    </source>
</evidence>
<evidence type="ECO:0000259" key="1">
    <source>
        <dbReference type="Pfam" id="PF01471"/>
    </source>
</evidence>
<dbReference type="Pfam" id="PF01471">
    <property type="entry name" value="PG_binding_1"/>
    <property type="match status" value="1"/>
</dbReference>
<dbReference type="STRING" id="39841.SAMN05660836_01695"/>
<reference evidence="2 3" key="1">
    <citation type="submission" date="2016-10" db="EMBL/GenBank/DDBJ databases">
        <authorList>
            <person name="de Groot N.N."/>
        </authorList>
    </citation>
    <scope>NUCLEOTIDE SEQUENCE [LARGE SCALE GENOMIC DNA]</scope>
    <source>
        <strain evidence="2 3">DSM 9990</strain>
    </source>
</reference>